<evidence type="ECO:0000256" key="1">
    <source>
        <dbReference type="ARBA" id="ARBA00000451"/>
    </source>
</evidence>
<organism evidence="7 8">
    <name type="scientific">Porites lobata</name>
    <dbReference type="NCBI Taxonomy" id="104759"/>
    <lineage>
        <taxon>Eukaryota</taxon>
        <taxon>Metazoa</taxon>
        <taxon>Cnidaria</taxon>
        <taxon>Anthozoa</taxon>
        <taxon>Hexacorallia</taxon>
        <taxon>Scleractinia</taxon>
        <taxon>Fungiina</taxon>
        <taxon>Poritidae</taxon>
        <taxon>Porites</taxon>
    </lineage>
</organism>
<comment type="catalytic activity">
    <reaction evidence="1">
        <text>All bonds known to be hydrolyzed by this endopeptidase have arginine in P1 and an acidic residue in P4. P6 is often occupied by an acidic residue or by a hydroxy-amino-acid residue, the phosphorylation of which enhances cleavage.</text>
        <dbReference type="EC" id="3.4.22.49"/>
    </reaction>
</comment>
<reference evidence="7 8" key="1">
    <citation type="submission" date="2022-05" db="EMBL/GenBank/DDBJ databases">
        <authorList>
            <consortium name="Genoscope - CEA"/>
            <person name="William W."/>
        </authorList>
    </citation>
    <scope>NUCLEOTIDE SEQUENCE [LARGE SCALE GENOMIC DNA]</scope>
</reference>
<dbReference type="InterPro" id="IPR005314">
    <property type="entry name" value="Peptidase_C50"/>
</dbReference>
<accession>A0ABN8R7N9</accession>
<dbReference type="PANTHER" id="PTHR12792">
    <property type="entry name" value="EXTRA SPINDLE POLES 1-RELATED"/>
    <property type="match status" value="1"/>
</dbReference>
<evidence type="ECO:0000256" key="2">
    <source>
        <dbReference type="ARBA" id="ARBA00012489"/>
    </source>
</evidence>
<name>A0ABN8R7N9_9CNID</name>
<evidence type="ECO:0000256" key="4">
    <source>
        <dbReference type="ARBA" id="ARBA00022829"/>
    </source>
</evidence>
<evidence type="ECO:0000313" key="7">
    <source>
        <dbReference type="EMBL" id="CAH3175229.1"/>
    </source>
</evidence>
<keyword evidence="3" id="KW-0378">Hydrolase</keyword>
<dbReference type="EC" id="3.4.22.49" evidence="2"/>
<proteinExistence type="predicted"/>
<evidence type="ECO:0000256" key="3">
    <source>
        <dbReference type="ARBA" id="ARBA00022801"/>
    </source>
</evidence>
<dbReference type="PROSITE" id="PS51700">
    <property type="entry name" value="SEPARIN"/>
    <property type="match status" value="1"/>
</dbReference>
<gene>
    <name evidence="7" type="ORF">PLOB_00015824</name>
</gene>
<feature type="region of interest" description="Disordered" evidence="5">
    <location>
        <begin position="1383"/>
        <end position="1472"/>
    </location>
</feature>
<feature type="compositionally biased region" description="Basic and acidic residues" evidence="5">
    <location>
        <begin position="1410"/>
        <end position="1421"/>
    </location>
</feature>
<keyword evidence="4" id="KW-0159">Chromosome partition</keyword>
<evidence type="ECO:0000256" key="5">
    <source>
        <dbReference type="SAM" id="MobiDB-lite"/>
    </source>
</evidence>
<dbReference type="Proteomes" id="UP001159405">
    <property type="component" value="Unassembled WGS sequence"/>
</dbReference>
<dbReference type="EMBL" id="CALNXK010000198">
    <property type="protein sequence ID" value="CAH3175229.1"/>
    <property type="molecule type" value="Genomic_DNA"/>
</dbReference>
<evidence type="ECO:0000259" key="6">
    <source>
        <dbReference type="PROSITE" id="PS51700"/>
    </source>
</evidence>
<dbReference type="InterPro" id="IPR030397">
    <property type="entry name" value="SEPARIN_core_dom"/>
</dbReference>
<protein>
    <recommendedName>
        <fullName evidence="2">separase</fullName>
        <ecNumber evidence="2">3.4.22.49</ecNumber>
    </recommendedName>
</protein>
<keyword evidence="8" id="KW-1185">Reference proteome</keyword>
<comment type="caution">
    <text evidence="7">The sequence shown here is derived from an EMBL/GenBank/DDBJ whole genome shotgun (WGS) entry which is preliminary data.</text>
</comment>
<feature type="compositionally biased region" description="Basic residues" evidence="5">
    <location>
        <begin position="1454"/>
        <end position="1464"/>
    </location>
</feature>
<dbReference type="PANTHER" id="PTHR12792:SF0">
    <property type="entry name" value="SEPARIN"/>
    <property type="match status" value="1"/>
</dbReference>
<evidence type="ECO:0000313" key="8">
    <source>
        <dbReference type="Proteomes" id="UP001159405"/>
    </source>
</evidence>
<sequence>MQGERILKSLLNREIDGLYEDTKNYLAPLQCPLKNENGCQAGGKATEETVSKYAVFCTKFLRCAIETLKNVKAKGNDLIEVTDALKLVGTLLNNTLSLHHGNYLKFIPSVDQLAKTLYLIVAQLIAKAQFERALDHANDLYKFIQILKAWKSYDSEKMEKEIGSLCLCSSDLLLQGAGKLEEAKVPPGERPSHLCVVLDWRKLSLLFQAEANVHCSLKSLVDRTLKCGTKFQVDCGLKNVDFKTLASFFETIFSALVNKQEQLIANGQEFTVLLAELGFHYGRICNKAGNSAEALAVFDNLLKIVGIENHCKNGHFKLQIPSQVCCCVCLVCKAAILLNSTIKSQTQESLQQMLFESNRLISQILKCSTLPSPMLKLLSDSLEYFRINLQNESSKKSKEKSPTLSLKTLQGTVQVLQSYISVLSLQCERLKSELLKSKHDNIVAQLKQQLLKITERQMTVFSFVISSYQDQLKNEKGAKSTIRDSRSVIFKDCIPVVELANSVIHSALDDPDIPLSPNELRWLGCNVYNLGCVSYQRDCFTEGVPLLAIACEELRVWCFNGKTDEEILTRIVEVKLLTKFALLTDCQRRAKQMAGALTTATTQVFMALQTDSDANVLRQQIKQWTTVKHELVKSMQDEKKQAERSRTLCSVLAEQKDAEDINSSQLCLVLQEELASYKAKNYDTTMEQISVIRQLMELYIIQDDEFHYGSVMLELGVALHGLGDKDLEEEKSALECCQEAAAILEQLADTAAKTDEHKNHLSLVQDRLAAAYLWQALLEHKATMEDNLRVESPKELSASYDTGEVEGICLEQPFMSSLHSAMETWTVLANRSVQEGKDGKIDLQHFVNPEETCHYLLIIAGMFGLVNQPFKKVCALHLAATIAQTICTNSMLNNRISACSEAVHTLCDVLDISHASLLLHQTSDVLETLEPSGSVMVQFLLAKSHYLLVAGKYSEGEQCLIEVLQSDALTQKSYKSHLLKARLMSLCAKYSMLPAKLHKFSITLDPVGGSLTALECALDGFHKLSYMAEEVFGEDVFSSGRKKGQQNINVSAAGPLIRPSINQSLFHMSLLNELLSSLLHVGQLYAQQGAVREAFRQFVDGLTLARHFALPYRIAEFLINIAQLELKQGKGDKCESRLDQLNGLLQPVLKPSSRSKLSKNEVQEPLLLGHPQTCECVNCIDTTLHNILIRYSLSVAKYLLYVSRPEQSGEALELVYSVCQCAEKKMVMCVQKLDVILCGCACSAPSEGILKETTKKGKAKSAKGRKKKEDSGLQSCSVSQLMFCQYFASFYCTSAELSLQTGKIEEANEVLLKAREILHCVENSVGYNPMHLLSMKASILYMSGVATLLLNKGSFKDVCVDCNWLPETDSKISSLESSVENVESSKVDTLEECEEEKPRKASGRRGRNSKPIEKSATEDTSSRPTSSRAKGRGRSKKAEEALAECDDSEANIQRKTKGRRKPTRCAKQPSNLVDGHKTAPKWIEQTIHYWNEAFDLCQVNPPPALFSDICRGLAFCHGRSATQLSMYYLNLAPSITLRHQAVTSTGKRIKRTEKGVTAALSVEHDGDMKQLAKELSSLSINDDSLSGIKPEDKNKLADLLKTRSIMQFNSSSRGGGDLTFLFSPEELALLQDIPKEWTVCTLESFKLPGEEERQLMICRVRSGCEPVLVKINTTVGEEQVKEKEADDVVMDLCKLFQCSLLEEFNEIMTDNVKSMSVSNTSEWWAQRTRLDSKMKILLDKLESCWLGRWKGVLLGQSINEDHQEATVSAARQLQGKITNLCGSAPDIQLLEILVDSASHLSRDEKADAISEITGIDPKSTSLNEILREFEEVTSNSSSSVSKKTGQNSPEVVTRHPVILILGKDIQHLPWESIPMLFDHPVTRVPSLQFLLSKVSCQQQLTYVNPVKTFYALNPQNNLPNTQKMFQKWFESEDGWQGITGRAPTQDAFSKALTDHELFIYFGHGTGREFLQGDDIQRLDCRAVTVLMGCSSGKLRVGGECEPRGMALNYLLAGCPAIVANLWDVTDKDIDRFSDSLLKKWLQQDTHLSLADVLSLSRQACKLKYLIGASPVLYGLPAYTKQ</sequence>
<feature type="domain" description="Peptidase C50" evidence="6">
    <location>
        <begin position="1905"/>
        <end position="2000"/>
    </location>
</feature>
<dbReference type="Pfam" id="PF03568">
    <property type="entry name" value="Separin_C"/>
    <property type="match status" value="1"/>
</dbReference>